<comment type="caution">
    <text evidence="6">The sequence shown here is derived from an EMBL/GenBank/DDBJ whole genome shotgun (WGS) entry which is preliminary data.</text>
</comment>
<evidence type="ECO:0000313" key="7">
    <source>
        <dbReference type="Proteomes" id="UP000095094"/>
    </source>
</evidence>
<keyword evidence="7" id="KW-1185">Reference proteome</keyword>
<reference evidence="7" key="1">
    <citation type="submission" date="2016-09" db="EMBL/GenBank/DDBJ databases">
        <authorList>
            <person name="Gulvik C.A."/>
        </authorList>
    </citation>
    <scope>NUCLEOTIDE SEQUENCE [LARGE SCALE GENOMIC DNA]</scope>
    <source>
        <strain evidence="7">LMG 8895</strain>
    </source>
</reference>
<keyword evidence="1" id="KW-0645">Protease</keyword>
<protein>
    <recommendedName>
        <fullName evidence="5">Peptidase M10 metallopeptidase domain-containing protein</fullName>
    </recommendedName>
</protein>
<evidence type="ECO:0000259" key="5">
    <source>
        <dbReference type="Pfam" id="PF00413"/>
    </source>
</evidence>
<dbReference type="GO" id="GO:0008270">
    <property type="term" value="F:zinc ion binding"/>
    <property type="evidence" value="ECO:0007669"/>
    <property type="project" value="InterPro"/>
</dbReference>
<dbReference type="GO" id="GO:0004222">
    <property type="term" value="F:metalloendopeptidase activity"/>
    <property type="evidence" value="ECO:0007669"/>
    <property type="project" value="InterPro"/>
</dbReference>
<keyword evidence="2" id="KW-0479">Metal-binding</keyword>
<gene>
    <name evidence="6" type="ORF">BCR25_16735</name>
</gene>
<evidence type="ECO:0000256" key="2">
    <source>
        <dbReference type="ARBA" id="ARBA00022723"/>
    </source>
</evidence>
<dbReference type="InterPro" id="IPR024079">
    <property type="entry name" value="MetalloPept_cat_dom_sf"/>
</dbReference>
<dbReference type="OrthoDB" id="2339916at2"/>
<dbReference type="EMBL" id="MIJY01000007">
    <property type="protein sequence ID" value="OEG18139.1"/>
    <property type="molecule type" value="Genomic_DNA"/>
</dbReference>
<evidence type="ECO:0000256" key="3">
    <source>
        <dbReference type="ARBA" id="ARBA00022801"/>
    </source>
</evidence>
<keyword evidence="4" id="KW-0862">Zinc</keyword>
<dbReference type="Proteomes" id="UP000095094">
    <property type="component" value="Unassembled WGS sequence"/>
</dbReference>
<evidence type="ECO:0000313" key="6">
    <source>
        <dbReference type="EMBL" id="OEG18139.1"/>
    </source>
</evidence>
<dbReference type="Pfam" id="PF00413">
    <property type="entry name" value="Peptidase_M10"/>
    <property type="match status" value="1"/>
</dbReference>
<name>A0A1E5GZJ3_9ENTE</name>
<evidence type="ECO:0000256" key="4">
    <source>
        <dbReference type="ARBA" id="ARBA00022833"/>
    </source>
</evidence>
<feature type="domain" description="Peptidase M10 metallopeptidase" evidence="5">
    <location>
        <begin position="49"/>
        <end position="90"/>
    </location>
</feature>
<dbReference type="Gene3D" id="3.40.390.10">
    <property type="entry name" value="Collagenase (Catalytic Domain)"/>
    <property type="match status" value="1"/>
</dbReference>
<dbReference type="SUPFAM" id="SSF55486">
    <property type="entry name" value="Metalloproteases ('zincins'), catalytic domain"/>
    <property type="match status" value="1"/>
</dbReference>
<dbReference type="GO" id="GO:0006508">
    <property type="term" value="P:proteolysis"/>
    <property type="evidence" value="ECO:0007669"/>
    <property type="project" value="UniProtKB-KW"/>
</dbReference>
<proteinExistence type="predicted"/>
<dbReference type="RefSeq" id="WP_069662692.1">
    <property type="nucleotide sequence ID" value="NZ_JBHUJJ010000001.1"/>
</dbReference>
<accession>A0A1E5GZJ3</accession>
<evidence type="ECO:0000256" key="1">
    <source>
        <dbReference type="ARBA" id="ARBA00022670"/>
    </source>
</evidence>
<sequence>MYKEEKKKALAYWSVRGFDVSGLHINVKEKSNQWSVPVIGYQKGRIIVVYADKAKEYNLDLSVVIAHEIGHYLGFRHYDRGHEIMKGTAKELGGKKL</sequence>
<organism evidence="6 7">
    <name type="scientific">Enterococcus termitis</name>
    <dbReference type="NCBI Taxonomy" id="332950"/>
    <lineage>
        <taxon>Bacteria</taxon>
        <taxon>Bacillati</taxon>
        <taxon>Bacillota</taxon>
        <taxon>Bacilli</taxon>
        <taxon>Lactobacillales</taxon>
        <taxon>Enterococcaceae</taxon>
        <taxon>Enterococcus</taxon>
    </lineage>
</organism>
<dbReference type="AlphaFoldDB" id="A0A1E5GZJ3"/>
<dbReference type="GO" id="GO:0031012">
    <property type="term" value="C:extracellular matrix"/>
    <property type="evidence" value="ECO:0007669"/>
    <property type="project" value="InterPro"/>
</dbReference>
<dbReference type="InterPro" id="IPR001818">
    <property type="entry name" value="Pept_M10_metallopeptidase"/>
</dbReference>
<keyword evidence="3" id="KW-0378">Hydrolase</keyword>